<keyword evidence="3" id="KW-0677">Repeat</keyword>
<evidence type="ECO:0000256" key="1">
    <source>
        <dbReference type="ARBA" id="ARBA00022485"/>
    </source>
</evidence>
<reference evidence="8 9" key="1">
    <citation type="journal article" date="2009" name="Stand. Genomic Sci.">
        <title>Complete genome sequence of Desulfomicrobium baculatum type strain (X).</title>
        <authorList>
            <person name="Copeland A."/>
            <person name="Spring S."/>
            <person name="Goker M."/>
            <person name="Schneider S."/>
            <person name="Lapidus A."/>
            <person name="Del Rio T.G."/>
            <person name="Tice H."/>
            <person name="Cheng J.F."/>
            <person name="Chen F."/>
            <person name="Nolan M."/>
            <person name="Bruce D."/>
            <person name="Goodwin L."/>
            <person name="Pitluck S."/>
            <person name="Ivanova N."/>
            <person name="Mavrommatis K."/>
            <person name="Ovchinnikova G."/>
            <person name="Pati A."/>
            <person name="Chen A."/>
            <person name="Palaniappan K."/>
            <person name="Land M."/>
            <person name="Hauser L."/>
            <person name="Chang Y.J."/>
            <person name="Jeffries C.C."/>
            <person name="Meincke L."/>
            <person name="Sims D."/>
            <person name="Brettin T."/>
            <person name="Detter J.C."/>
            <person name="Han C."/>
            <person name="Chain P."/>
            <person name="Bristow J."/>
            <person name="Eisen J.A."/>
            <person name="Markowitz V."/>
            <person name="Hugenholtz P."/>
            <person name="Kyrpides N.C."/>
            <person name="Klenk H.P."/>
            <person name="Lucas S."/>
        </authorList>
    </citation>
    <scope>NUCLEOTIDE SEQUENCE [LARGE SCALE GENOMIC DNA]</scope>
    <source>
        <strain evidence="9">DSM 4028 / VKM B-1378 / X</strain>
    </source>
</reference>
<dbReference type="InterPro" id="IPR017896">
    <property type="entry name" value="4Fe4S_Fe-S-bd"/>
</dbReference>
<dbReference type="GO" id="GO:0046872">
    <property type="term" value="F:metal ion binding"/>
    <property type="evidence" value="ECO:0007669"/>
    <property type="project" value="UniProtKB-UniRule"/>
</dbReference>
<comment type="function">
    <text evidence="6">Component of a complex that catalyzes the oxidation of glycolate to glyoxylate.</text>
</comment>
<evidence type="ECO:0000259" key="7">
    <source>
        <dbReference type="PROSITE" id="PS51379"/>
    </source>
</evidence>
<dbReference type="eggNOG" id="COG0247">
    <property type="taxonomic scope" value="Bacteria"/>
</dbReference>
<dbReference type="Pfam" id="PF02754">
    <property type="entry name" value="CCG"/>
    <property type="match status" value="2"/>
</dbReference>
<name>C7LQT1_DESBD</name>
<dbReference type="PIRSF" id="PIRSF000139">
    <property type="entry name" value="Glc_ox_4Fe-4S"/>
    <property type="match status" value="1"/>
</dbReference>
<comment type="cofactor">
    <cofactor evidence="6">
        <name>[4Fe-4S] cluster</name>
        <dbReference type="ChEBI" id="CHEBI:49883"/>
    </cofactor>
    <text evidence="6">Binds 2 [4Fe-4S] clusters.</text>
</comment>
<evidence type="ECO:0000256" key="2">
    <source>
        <dbReference type="ARBA" id="ARBA00022723"/>
    </source>
</evidence>
<evidence type="ECO:0000313" key="9">
    <source>
        <dbReference type="Proteomes" id="UP000002216"/>
    </source>
</evidence>
<keyword evidence="9" id="KW-1185">Reference proteome</keyword>
<gene>
    <name evidence="8" type="ordered locus">Dbac_1047</name>
</gene>
<dbReference type="PANTHER" id="PTHR32479">
    <property type="entry name" value="GLYCOLATE OXIDASE IRON-SULFUR SUBUNIT"/>
    <property type="match status" value="1"/>
</dbReference>
<dbReference type="InterPro" id="IPR004017">
    <property type="entry name" value="Cys_rich_dom"/>
</dbReference>
<proteinExistence type="predicted"/>
<comment type="catalytic activity">
    <reaction evidence="6">
        <text>(R)-lactate + A = pyruvate + AH2</text>
        <dbReference type="Rhea" id="RHEA:15089"/>
        <dbReference type="ChEBI" id="CHEBI:13193"/>
        <dbReference type="ChEBI" id="CHEBI:15361"/>
        <dbReference type="ChEBI" id="CHEBI:16004"/>
        <dbReference type="ChEBI" id="CHEBI:17499"/>
    </reaction>
</comment>
<comment type="catalytic activity">
    <reaction evidence="6">
        <text>glycolate + A = glyoxylate + AH2</text>
        <dbReference type="Rhea" id="RHEA:21264"/>
        <dbReference type="ChEBI" id="CHEBI:13193"/>
        <dbReference type="ChEBI" id="CHEBI:17499"/>
        <dbReference type="ChEBI" id="CHEBI:29805"/>
        <dbReference type="ChEBI" id="CHEBI:36655"/>
        <dbReference type="EC" id="1.1.99.14"/>
    </reaction>
</comment>
<dbReference type="PANTHER" id="PTHR32479:SF20">
    <property type="entry name" value="GLYCOLATE OXIDASE IRON-SULFUR SUBUNIT"/>
    <property type="match status" value="1"/>
</dbReference>
<keyword evidence="5 6" id="KW-0411">Iron-sulfur</keyword>
<dbReference type="InterPro" id="IPR017900">
    <property type="entry name" value="4Fe4S_Fe_S_CS"/>
</dbReference>
<dbReference type="PROSITE" id="PS51379">
    <property type="entry name" value="4FE4S_FER_2"/>
    <property type="match status" value="2"/>
</dbReference>
<dbReference type="STRING" id="525897.Dbac_1047"/>
<dbReference type="Pfam" id="PF13183">
    <property type="entry name" value="Fer4_8"/>
    <property type="match status" value="1"/>
</dbReference>
<evidence type="ECO:0000256" key="6">
    <source>
        <dbReference type="PIRNR" id="PIRNR000139"/>
    </source>
</evidence>
<dbReference type="KEGG" id="dba:Dbac_1047"/>
<dbReference type="Gene3D" id="1.10.1060.10">
    <property type="entry name" value="Alpha-helical ferredoxin"/>
    <property type="match status" value="1"/>
</dbReference>
<dbReference type="InterPro" id="IPR012257">
    <property type="entry name" value="Glc_ox_4Fe-4S"/>
</dbReference>
<feature type="domain" description="4Fe-4S ferredoxin-type" evidence="7">
    <location>
        <begin position="61"/>
        <end position="93"/>
    </location>
</feature>
<accession>C7LQT1</accession>
<sequence>MTADVHQLAKMLHELDDQMVACMKCGMCQAVCPVFAETMNEGDVARGKIALLENLSHEMIKDPEGVQEKLNMCLLCGSCAANCPSGVKVLDIFLKARVIVNTYMGLPAVKKAIFQGLLTKPGVFNSVMDLASKFQGVFTKPANEVIGSSCSRIDLAAIEGRHFMPLAKKSLRKLEPSRNTRPGKSGYRVAFFPGCVIDKIFPHVGQAVLKALTHHEVGIYMPTGQACCGIPALASGDKGSFDKLVKRNLEIFEKENFDYLLTACATCTATMHELWPLMSGDKTQSMQDRIAAMSAKVMDVNQFMVDVLKVSMPVSGHGTKVTYHDPCHLKKSMKVFEQPRALLKSNPNVELVEMADADRCCGCGGSFNLQHYSVSKSIGDQKRDNIVASGAQVVATGCPACMLQISDMLSQHKDQIAVKHVMEIYAETL</sequence>
<dbReference type="RefSeq" id="WP_015773258.1">
    <property type="nucleotide sequence ID" value="NC_013173.1"/>
</dbReference>
<keyword evidence="2 6" id="KW-0479">Metal-binding</keyword>
<dbReference type="EC" id="1.1.99.14" evidence="6"/>
<dbReference type="EMBL" id="CP001629">
    <property type="protein sequence ID" value="ACU89160.1"/>
    <property type="molecule type" value="Genomic_DNA"/>
</dbReference>
<dbReference type="SUPFAM" id="SSF46548">
    <property type="entry name" value="alpha-helical ferredoxin"/>
    <property type="match status" value="1"/>
</dbReference>
<dbReference type="GO" id="GO:0019154">
    <property type="term" value="F:glycolate dehydrogenase activity"/>
    <property type="evidence" value="ECO:0007669"/>
    <property type="project" value="UniProtKB-EC"/>
</dbReference>
<dbReference type="GO" id="GO:0051539">
    <property type="term" value="F:4 iron, 4 sulfur cluster binding"/>
    <property type="evidence" value="ECO:0007669"/>
    <property type="project" value="UniProtKB-UniRule"/>
</dbReference>
<dbReference type="InterPro" id="IPR009051">
    <property type="entry name" value="Helical_ferredxn"/>
</dbReference>
<dbReference type="PROSITE" id="PS00198">
    <property type="entry name" value="4FE4S_FER_1"/>
    <property type="match status" value="1"/>
</dbReference>
<evidence type="ECO:0000256" key="4">
    <source>
        <dbReference type="ARBA" id="ARBA00023004"/>
    </source>
</evidence>
<keyword evidence="6" id="KW-0813">Transport</keyword>
<protein>
    <recommendedName>
        <fullName evidence="6">Glycolate oxidase iron-sulfur subunit</fullName>
        <ecNumber evidence="6">1.1.99.14</ecNumber>
    </recommendedName>
</protein>
<dbReference type="HOGENOM" id="CLU_023081_0_1_7"/>
<keyword evidence="4 6" id="KW-0408">Iron</keyword>
<dbReference type="AlphaFoldDB" id="C7LQT1"/>
<feature type="domain" description="4Fe-4S ferredoxin-type" evidence="7">
    <location>
        <begin position="11"/>
        <end position="42"/>
    </location>
</feature>
<organism evidence="8 9">
    <name type="scientific">Desulfomicrobium baculatum (strain DSM 4028 / VKM B-1378 / X)</name>
    <name type="common">Desulfovibrio baculatus</name>
    <dbReference type="NCBI Taxonomy" id="525897"/>
    <lineage>
        <taxon>Bacteria</taxon>
        <taxon>Pseudomonadati</taxon>
        <taxon>Thermodesulfobacteriota</taxon>
        <taxon>Desulfovibrionia</taxon>
        <taxon>Desulfovibrionales</taxon>
        <taxon>Desulfomicrobiaceae</taxon>
        <taxon>Desulfomicrobium</taxon>
    </lineage>
</organism>
<evidence type="ECO:0000313" key="8">
    <source>
        <dbReference type="EMBL" id="ACU89160.1"/>
    </source>
</evidence>
<evidence type="ECO:0000256" key="5">
    <source>
        <dbReference type="ARBA" id="ARBA00023014"/>
    </source>
</evidence>
<dbReference type="Proteomes" id="UP000002216">
    <property type="component" value="Chromosome"/>
</dbReference>
<keyword evidence="6" id="KW-0249">Electron transport</keyword>
<evidence type="ECO:0000256" key="3">
    <source>
        <dbReference type="ARBA" id="ARBA00022737"/>
    </source>
</evidence>
<keyword evidence="1 6" id="KW-0004">4Fe-4S</keyword>